<reference evidence="2 3" key="1">
    <citation type="submission" date="2024-01" db="EMBL/GenBank/DDBJ databases">
        <title>Genome assemblies of Stephania.</title>
        <authorList>
            <person name="Yang L."/>
        </authorList>
    </citation>
    <scope>NUCLEOTIDE SEQUENCE [LARGE SCALE GENOMIC DNA]</scope>
    <source>
        <strain evidence="2">YNDBR</strain>
        <tissue evidence="2">Leaf</tissue>
    </source>
</reference>
<comment type="caution">
    <text evidence="2">The sequence shown here is derived from an EMBL/GenBank/DDBJ whole genome shotgun (WGS) entry which is preliminary data.</text>
</comment>
<feature type="region of interest" description="Disordered" evidence="1">
    <location>
        <begin position="1"/>
        <end position="24"/>
    </location>
</feature>
<sequence>MELEEEMGNSSPSRMEGDVSVSESELPLVLDSDSTSEMGAEIGAEAGDKVKIAGPLSLDFDGGVDDEGCCSGIVGAEGTAGAEGLCLECGNPVYTPCKKKGEVGRVDSSKSMGASSAEVQIRDPRNLKAGIEIGLIPTCVRAALIDNYVWSRFAHVVTRVCDVAVCVTRVYGVLWD</sequence>
<dbReference type="Proteomes" id="UP001420932">
    <property type="component" value="Unassembled WGS sequence"/>
</dbReference>
<protein>
    <submittedName>
        <fullName evidence="2">Uncharacterized protein</fullName>
    </submittedName>
</protein>
<evidence type="ECO:0000256" key="1">
    <source>
        <dbReference type="SAM" id="MobiDB-lite"/>
    </source>
</evidence>
<gene>
    <name evidence="2" type="ORF">Syun_023533</name>
</gene>
<dbReference type="EMBL" id="JBBNAF010000010">
    <property type="protein sequence ID" value="KAK9107522.1"/>
    <property type="molecule type" value="Genomic_DNA"/>
</dbReference>
<name>A0AAP0FIM2_9MAGN</name>
<organism evidence="2 3">
    <name type="scientific">Stephania yunnanensis</name>
    <dbReference type="NCBI Taxonomy" id="152371"/>
    <lineage>
        <taxon>Eukaryota</taxon>
        <taxon>Viridiplantae</taxon>
        <taxon>Streptophyta</taxon>
        <taxon>Embryophyta</taxon>
        <taxon>Tracheophyta</taxon>
        <taxon>Spermatophyta</taxon>
        <taxon>Magnoliopsida</taxon>
        <taxon>Ranunculales</taxon>
        <taxon>Menispermaceae</taxon>
        <taxon>Menispermoideae</taxon>
        <taxon>Cissampelideae</taxon>
        <taxon>Stephania</taxon>
    </lineage>
</organism>
<accession>A0AAP0FIM2</accession>
<evidence type="ECO:0000313" key="3">
    <source>
        <dbReference type="Proteomes" id="UP001420932"/>
    </source>
</evidence>
<proteinExistence type="predicted"/>
<evidence type="ECO:0000313" key="2">
    <source>
        <dbReference type="EMBL" id="KAK9107522.1"/>
    </source>
</evidence>
<keyword evidence="3" id="KW-1185">Reference proteome</keyword>
<dbReference type="AlphaFoldDB" id="A0AAP0FIM2"/>